<reference evidence="1 2" key="1">
    <citation type="submission" date="2018-09" db="EMBL/GenBank/DDBJ databases">
        <title>The draft genome of Acinetobacter spp. strains.</title>
        <authorList>
            <person name="Qin J."/>
            <person name="Feng Y."/>
            <person name="Zong Z."/>
        </authorList>
    </citation>
    <scope>NUCLEOTIDE SEQUENCE [LARGE SCALE GENOMIC DNA]</scope>
    <source>
        <strain evidence="1 2">WCHAc060012</strain>
    </source>
</reference>
<sequence length="174" mass="19351">MKPFMAAALIGSIFLVGCVEDNTPAQALNPELYSVQNASQLQQKIADLNVKLADDYMQMKQMYGYAFSNTFALNADDLKTLNAQAVSATALKPVKEHYCSMMNGYFNELYRYGHFNQNLMDDVVLNNASAVGLADHFKNAASFYQFVMEEHSTYKQAQQLMGFGCNLRGALSPV</sequence>
<gene>
    <name evidence="1" type="ORF">D7V32_09470</name>
</gene>
<name>A0A3A8ERR4_9GAMM</name>
<evidence type="ECO:0000313" key="1">
    <source>
        <dbReference type="EMBL" id="RKG31103.1"/>
    </source>
</evidence>
<dbReference type="EMBL" id="RAXV01000018">
    <property type="protein sequence ID" value="RKG31103.1"/>
    <property type="molecule type" value="Genomic_DNA"/>
</dbReference>
<keyword evidence="2" id="KW-1185">Reference proteome</keyword>
<organism evidence="1 2">
    <name type="scientific">Acinetobacter tianfuensis</name>
    <dbReference type="NCBI Taxonomy" id="2419603"/>
    <lineage>
        <taxon>Bacteria</taxon>
        <taxon>Pseudomonadati</taxon>
        <taxon>Pseudomonadota</taxon>
        <taxon>Gammaproteobacteria</taxon>
        <taxon>Moraxellales</taxon>
        <taxon>Moraxellaceae</taxon>
        <taxon>Acinetobacter</taxon>
    </lineage>
</organism>
<comment type="caution">
    <text evidence="1">The sequence shown here is derived from an EMBL/GenBank/DDBJ whole genome shotgun (WGS) entry which is preliminary data.</text>
</comment>
<dbReference type="Proteomes" id="UP000282388">
    <property type="component" value="Unassembled WGS sequence"/>
</dbReference>
<evidence type="ECO:0000313" key="2">
    <source>
        <dbReference type="Proteomes" id="UP000282388"/>
    </source>
</evidence>
<protein>
    <submittedName>
        <fullName evidence="1">Uncharacterized protein</fullName>
    </submittedName>
</protein>
<proteinExistence type="predicted"/>
<dbReference type="PROSITE" id="PS51257">
    <property type="entry name" value="PROKAR_LIPOPROTEIN"/>
    <property type="match status" value="1"/>
</dbReference>
<dbReference type="AlphaFoldDB" id="A0A3A8ERR4"/>
<accession>A0A3A8ERR4</accession>